<dbReference type="EMBL" id="CM009290">
    <property type="protein sequence ID" value="RQO86140.1"/>
    <property type="molecule type" value="Genomic_DNA"/>
</dbReference>
<feature type="region of interest" description="Disordered" evidence="1">
    <location>
        <begin position="10"/>
        <end position="51"/>
    </location>
</feature>
<protein>
    <submittedName>
        <fullName evidence="2">Uncharacterized protein</fullName>
    </submittedName>
</protein>
<proteinExistence type="predicted"/>
<evidence type="ECO:0000313" key="3">
    <source>
        <dbReference type="Proteomes" id="UP000006729"/>
    </source>
</evidence>
<organism evidence="2 3">
    <name type="scientific">Populus trichocarpa</name>
    <name type="common">Western balsam poplar</name>
    <name type="synonym">Populus balsamifera subsp. trichocarpa</name>
    <dbReference type="NCBI Taxonomy" id="3694"/>
    <lineage>
        <taxon>Eukaryota</taxon>
        <taxon>Viridiplantae</taxon>
        <taxon>Streptophyta</taxon>
        <taxon>Embryophyta</taxon>
        <taxon>Tracheophyta</taxon>
        <taxon>Spermatophyta</taxon>
        <taxon>Magnoliopsida</taxon>
        <taxon>eudicotyledons</taxon>
        <taxon>Gunneridae</taxon>
        <taxon>Pentapetalae</taxon>
        <taxon>rosids</taxon>
        <taxon>fabids</taxon>
        <taxon>Malpighiales</taxon>
        <taxon>Salicaceae</taxon>
        <taxon>Saliceae</taxon>
        <taxon>Populus</taxon>
    </lineage>
</organism>
<dbReference type="AlphaFoldDB" id="A0A3N7ENK8"/>
<reference evidence="2 3" key="1">
    <citation type="journal article" date="2006" name="Science">
        <title>The genome of black cottonwood, Populus trichocarpa (Torr. &amp; Gray).</title>
        <authorList>
            <person name="Tuskan G.A."/>
            <person name="Difazio S."/>
            <person name="Jansson S."/>
            <person name="Bohlmann J."/>
            <person name="Grigoriev I."/>
            <person name="Hellsten U."/>
            <person name="Putnam N."/>
            <person name="Ralph S."/>
            <person name="Rombauts S."/>
            <person name="Salamov A."/>
            <person name="Schein J."/>
            <person name="Sterck L."/>
            <person name="Aerts A."/>
            <person name="Bhalerao R.R."/>
            <person name="Bhalerao R.P."/>
            <person name="Blaudez D."/>
            <person name="Boerjan W."/>
            <person name="Brun A."/>
            <person name="Brunner A."/>
            <person name="Busov V."/>
            <person name="Campbell M."/>
            <person name="Carlson J."/>
            <person name="Chalot M."/>
            <person name="Chapman J."/>
            <person name="Chen G.L."/>
            <person name="Cooper D."/>
            <person name="Coutinho P.M."/>
            <person name="Couturier J."/>
            <person name="Covert S."/>
            <person name="Cronk Q."/>
            <person name="Cunningham R."/>
            <person name="Davis J."/>
            <person name="Degroeve S."/>
            <person name="Dejardin A."/>
            <person name="Depamphilis C."/>
            <person name="Detter J."/>
            <person name="Dirks B."/>
            <person name="Dubchak I."/>
            <person name="Duplessis S."/>
            <person name="Ehlting J."/>
            <person name="Ellis B."/>
            <person name="Gendler K."/>
            <person name="Goodstein D."/>
            <person name="Gribskov M."/>
            <person name="Grimwood J."/>
            <person name="Groover A."/>
            <person name="Gunter L."/>
            <person name="Hamberger B."/>
            <person name="Heinze B."/>
            <person name="Helariutta Y."/>
            <person name="Henrissat B."/>
            <person name="Holligan D."/>
            <person name="Holt R."/>
            <person name="Huang W."/>
            <person name="Islam-Faridi N."/>
            <person name="Jones S."/>
            <person name="Jones-Rhoades M."/>
            <person name="Jorgensen R."/>
            <person name="Joshi C."/>
            <person name="Kangasjarvi J."/>
            <person name="Karlsson J."/>
            <person name="Kelleher C."/>
            <person name="Kirkpatrick R."/>
            <person name="Kirst M."/>
            <person name="Kohler A."/>
            <person name="Kalluri U."/>
            <person name="Larimer F."/>
            <person name="Leebens-Mack J."/>
            <person name="Leple J.C."/>
            <person name="Locascio P."/>
            <person name="Lou Y."/>
            <person name="Lucas S."/>
            <person name="Martin F."/>
            <person name="Montanini B."/>
            <person name="Napoli C."/>
            <person name="Nelson D.R."/>
            <person name="Nelson C."/>
            <person name="Nieminen K."/>
            <person name="Nilsson O."/>
            <person name="Pereda V."/>
            <person name="Peter G."/>
            <person name="Philippe R."/>
            <person name="Pilate G."/>
            <person name="Poliakov A."/>
            <person name="Razumovskaya J."/>
            <person name="Richardson P."/>
            <person name="Rinaldi C."/>
            <person name="Ritland K."/>
            <person name="Rouze P."/>
            <person name="Ryaboy D."/>
            <person name="Schmutz J."/>
            <person name="Schrader J."/>
            <person name="Segerman B."/>
            <person name="Shin H."/>
            <person name="Siddiqui A."/>
            <person name="Sterky F."/>
            <person name="Terry A."/>
            <person name="Tsai C.J."/>
            <person name="Uberbacher E."/>
            <person name="Unneberg P."/>
            <person name="Vahala J."/>
            <person name="Wall K."/>
            <person name="Wessler S."/>
            <person name="Yang G."/>
            <person name="Yin T."/>
            <person name="Douglas C."/>
            <person name="Marra M."/>
            <person name="Sandberg G."/>
            <person name="Van de Peer Y."/>
            <person name="Rokhsar D."/>
        </authorList>
    </citation>
    <scope>NUCLEOTIDE SEQUENCE [LARGE SCALE GENOMIC DNA]</scope>
    <source>
        <strain evidence="3">cv. Nisqually</strain>
    </source>
</reference>
<name>A0A3N7ENK8_POPTR</name>
<accession>A0A3N7ENK8</accession>
<sequence length="122" mass="12898">MFSGHGGALPLTHDPMFSGHGGALPLTHDPMFSGHSGPDSTQVMLPRSASHEAATSPISWLSTWQPQLPPSAVSAADLEGPSSKPPRPCQVAISKTRIDHCMLPAEFISAYARLPRSIAAEF</sequence>
<dbReference type="Proteomes" id="UP000006729">
    <property type="component" value="Chromosome 1"/>
</dbReference>
<keyword evidence="3" id="KW-1185">Reference proteome</keyword>
<gene>
    <name evidence="2" type="ORF">POPTR_001G443866</name>
</gene>
<evidence type="ECO:0000256" key="1">
    <source>
        <dbReference type="SAM" id="MobiDB-lite"/>
    </source>
</evidence>
<evidence type="ECO:0000313" key="2">
    <source>
        <dbReference type="EMBL" id="RQO86140.1"/>
    </source>
</evidence>
<dbReference type="InParanoid" id="A0A3N7ENK8"/>